<evidence type="ECO:0000256" key="2">
    <source>
        <dbReference type="ARBA" id="ARBA00007399"/>
    </source>
</evidence>
<dbReference type="InterPro" id="IPR016148">
    <property type="entry name" value="Pili_assmbl_chaperone_C"/>
</dbReference>
<dbReference type="InterPro" id="IPR008962">
    <property type="entry name" value="PapD-like_sf"/>
</dbReference>
<dbReference type="InterPro" id="IPR016147">
    <property type="entry name" value="Pili_assmbl_chaperone_N"/>
</dbReference>
<evidence type="ECO:0000256" key="3">
    <source>
        <dbReference type="ARBA" id="ARBA00022729"/>
    </source>
</evidence>
<keyword evidence="3 7" id="KW-0732">Signal</keyword>
<dbReference type="InterPro" id="IPR001829">
    <property type="entry name" value="Pili_assmbl_chaperone_bac"/>
</dbReference>
<keyword evidence="11" id="KW-1185">Reference proteome</keyword>
<evidence type="ECO:0000259" key="8">
    <source>
        <dbReference type="Pfam" id="PF00345"/>
    </source>
</evidence>
<evidence type="ECO:0000256" key="1">
    <source>
        <dbReference type="ARBA" id="ARBA00004418"/>
    </source>
</evidence>
<feature type="domain" description="Pili assembly chaperone C-terminal" evidence="9">
    <location>
        <begin position="172"/>
        <end position="235"/>
    </location>
</feature>
<dbReference type="SUPFAM" id="SSF49354">
    <property type="entry name" value="PapD-like"/>
    <property type="match status" value="1"/>
</dbReference>
<evidence type="ECO:0000256" key="7">
    <source>
        <dbReference type="SAM" id="SignalP"/>
    </source>
</evidence>
<organism evidence="10 11">
    <name type="scientific">Zestomonas carbonaria</name>
    <dbReference type="NCBI Taxonomy" id="2762745"/>
    <lineage>
        <taxon>Bacteria</taxon>
        <taxon>Pseudomonadati</taxon>
        <taxon>Pseudomonadota</taxon>
        <taxon>Gammaproteobacteria</taxon>
        <taxon>Pseudomonadales</taxon>
        <taxon>Pseudomonadaceae</taxon>
        <taxon>Zestomonas</taxon>
    </lineage>
</organism>
<dbReference type="EMBL" id="CAJFCI010000074">
    <property type="protein sequence ID" value="CAD5109395.1"/>
    <property type="molecule type" value="Genomic_DNA"/>
</dbReference>
<feature type="domain" description="Pili assembly chaperone N-terminal" evidence="8">
    <location>
        <begin position="26"/>
        <end position="150"/>
    </location>
</feature>
<dbReference type="AlphaFoldDB" id="A0A7U7EQV8"/>
<dbReference type="PANTHER" id="PTHR30251:SF7">
    <property type="entry name" value="FIMBRIAE CHAPARONE"/>
    <property type="match status" value="1"/>
</dbReference>
<comment type="similarity">
    <text evidence="2 6">Belongs to the periplasmic pilus chaperone family.</text>
</comment>
<feature type="signal peptide" evidence="7">
    <location>
        <begin position="1"/>
        <end position="25"/>
    </location>
</feature>
<reference evidence="10 11" key="1">
    <citation type="submission" date="2020-08" db="EMBL/GenBank/DDBJ databases">
        <authorList>
            <person name="Criscuolo A."/>
        </authorList>
    </citation>
    <scope>NUCLEOTIDE SEQUENCE [LARGE SCALE GENOMIC DNA]</scope>
    <source>
        <strain evidence="10">CIP111764</strain>
    </source>
</reference>
<dbReference type="Proteomes" id="UP000583387">
    <property type="component" value="Unassembled WGS sequence"/>
</dbReference>
<evidence type="ECO:0000256" key="5">
    <source>
        <dbReference type="ARBA" id="ARBA00023186"/>
    </source>
</evidence>
<dbReference type="PANTHER" id="PTHR30251">
    <property type="entry name" value="PILUS ASSEMBLY CHAPERONE"/>
    <property type="match status" value="1"/>
</dbReference>
<evidence type="ECO:0000256" key="4">
    <source>
        <dbReference type="ARBA" id="ARBA00022764"/>
    </source>
</evidence>
<keyword evidence="5 6" id="KW-0143">Chaperone</keyword>
<dbReference type="GO" id="GO:0071555">
    <property type="term" value="P:cell wall organization"/>
    <property type="evidence" value="ECO:0007669"/>
    <property type="project" value="InterPro"/>
</dbReference>
<protein>
    <submittedName>
        <fullName evidence="10">Putative fimbrial chaperone YadV</fullName>
    </submittedName>
</protein>
<dbReference type="Pfam" id="PF02753">
    <property type="entry name" value="PapD_C"/>
    <property type="match status" value="1"/>
</dbReference>
<accession>A0A7U7EQV8</accession>
<dbReference type="InterPro" id="IPR018046">
    <property type="entry name" value="Pili_assmbl_chaperone_CS"/>
</dbReference>
<evidence type="ECO:0000313" key="11">
    <source>
        <dbReference type="Proteomes" id="UP000583387"/>
    </source>
</evidence>
<name>A0A7U7EQV8_9GAMM</name>
<dbReference type="RefSeq" id="WP_187672710.1">
    <property type="nucleotide sequence ID" value="NZ_CAJFCI010000074.1"/>
</dbReference>
<dbReference type="InterPro" id="IPR013783">
    <property type="entry name" value="Ig-like_fold"/>
</dbReference>
<evidence type="ECO:0000313" key="10">
    <source>
        <dbReference type="EMBL" id="CAD5109395.1"/>
    </source>
</evidence>
<proteinExistence type="inferred from homology"/>
<dbReference type="InterPro" id="IPR050643">
    <property type="entry name" value="Periplasmic_pilus_chap"/>
</dbReference>
<dbReference type="Gene3D" id="2.60.40.10">
    <property type="entry name" value="Immunoglobulins"/>
    <property type="match status" value="2"/>
</dbReference>
<dbReference type="SUPFAM" id="SSF49584">
    <property type="entry name" value="Periplasmic chaperone C-domain"/>
    <property type="match status" value="1"/>
</dbReference>
<dbReference type="PROSITE" id="PS00635">
    <property type="entry name" value="PILI_CHAPERONE"/>
    <property type="match status" value="1"/>
</dbReference>
<comment type="caution">
    <text evidence="10">The sequence shown here is derived from an EMBL/GenBank/DDBJ whole genome shotgun (WGS) entry which is preliminary data.</text>
</comment>
<dbReference type="Pfam" id="PF00345">
    <property type="entry name" value="PapD_N"/>
    <property type="match status" value="1"/>
</dbReference>
<keyword evidence="4" id="KW-0574">Periplasm</keyword>
<dbReference type="InterPro" id="IPR036316">
    <property type="entry name" value="Pili_assmbl_chap_C_dom_sf"/>
</dbReference>
<comment type="subcellular location">
    <subcellularLocation>
        <location evidence="1 6">Periplasm</location>
    </subcellularLocation>
</comment>
<evidence type="ECO:0000259" key="9">
    <source>
        <dbReference type="Pfam" id="PF02753"/>
    </source>
</evidence>
<dbReference type="PRINTS" id="PR00969">
    <property type="entry name" value="CHAPERONPILI"/>
</dbReference>
<sequence length="242" mass="27179">MSSDRRRLRLALAGLGLLFSLDVQAGVTAERTRVIFHEGQREASLLLVNLNPYPVVTQAWIDDGALDSTPETAQAPLLPLPPLFRLEPGQQRSLRLLPTGQALPRDRETLYWLNLYEIPPQPNEPLEAGQSRLTVTLRTQMKVLYRPRDLSPRAEEAPTRLAFSLDGDQLRVENPTPYFVTLASLQLLDGSDRLQIPGELLSPFSQQPLPLPHRLPATASDEIRFTWIDDDGNSQEGRARLH</sequence>
<gene>
    <name evidence="10" type="primary">yadV_2</name>
    <name evidence="10" type="ORF">PSEWESI4_03692</name>
</gene>
<evidence type="ECO:0000256" key="6">
    <source>
        <dbReference type="RuleBase" id="RU003918"/>
    </source>
</evidence>
<feature type="chain" id="PRO_5030885881" evidence="7">
    <location>
        <begin position="26"/>
        <end position="242"/>
    </location>
</feature>
<dbReference type="GO" id="GO:0030288">
    <property type="term" value="C:outer membrane-bounded periplasmic space"/>
    <property type="evidence" value="ECO:0007669"/>
    <property type="project" value="InterPro"/>
</dbReference>